<evidence type="ECO:0000256" key="5">
    <source>
        <dbReference type="ARBA" id="ARBA00022989"/>
    </source>
</evidence>
<sequence length="591" mass="63904">MQMSFHVASVLILLGLVHCNASAMASHSKAPEQATGRKSDHGLPISLSPPHQQALPESSHPDLAANTVMSLWGEPDPVRLVACSDGCCRLEINHNDEWGTVCSDWFDNYEAAMVCRQLGCSGGGVFGNYGYWRSRGSGRIWMTRVQCNGYESGISFCGHNGWGNVNCDHNGDVGVCCDRGCTSTAPVRMEDCQEDGCCRLEVKYNNEWGTVCDDGFSVRDSWVACRQLGCTGGRRIYSYGGGKGPIWMDKVQCGGGEYALSECPFGGWWYQWGKHNCDHHHDVGICCDGGCNGRGDPLRMADCRPDGCCRVEINHDGQWGTICDDSFSEHDAQVGPIWMDEVSCSSREAALSACAQNGWGRHDCSHSEDVGVCCTGGCIRGNGNGGYQTATAPRTNGRDIRMADCTEDGCCRVEIMMNGMWGSICDIGFSEANAAVVCRQLGCPAAGEVMKGFGRGTGMIWMDGVQCQGSEGKIQNCPSNGWGRHDCTHEDDVGSVGGCCRVEIKYSGMWGTAMPTLQLCADRLDARRVSRPSFGSKEELPIWMSRVSCTGQESRTGSQTASSLDGASMIALIIMMLEFAATLDVLRRTPE</sequence>
<dbReference type="GeneID" id="17294465"/>
<dbReference type="FunFam" id="3.10.250.10:FF:000016">
    <property type="entry name" value="Scavenger receptor cysteine-rich protein type 12"/>
    <property type="match status" value="1"/>
</dbReference>
<keyword evidence="4" id="KW-0677">Repeat</keyword>
<gene>
    <name evidence="12" type="ORF">GUITHDRAFT_116136</name>
</gene>
<evidence type="ECO:0000256" key="10">
    <source>
        <dbReference type="SAM" id="SignalP"/>
    </source>
</evidence>
<dbReference type="Proteomes" id="UP000011087">
    <property type="component" value="Unassembled WGS sequence"/>
</dbReference>
<dbReference type="eggNOG" id="ENOG502SG76">
    <property type="taxonomic scope" value="Eukaryota"/>
</dbReference>
<keyword evidence="7" id="KW-1015">Disulfide bond</keyword>
<reference evidence="13" key="3">
    <citation type="submission" date="2015-06" db="UniProtKB">
        <authorList>
            <consortium name="EnsemblProtists"/>
        </authorList>
    </citation>
    <scope>IDENTIFICATION</scope>
</reference>
<dbReference type="PANTHER" id="PTHR19331">
    <property type="entry name" value="SCAVENGER RECEPTOR DOMAIN-CONTAINING"/>
    <property type="match status" value="1"/>
</dbReference>
<dbReference type="Pfam" id="PF00530">
    <property type="entry name" value="SRCR"/>
    <property type="match status" value="4"/>
</dbReference>
<dbReference type="EMBL" id="JH993056">
    <property type="protein sequence ID" value="EKX37659.1"/>
    <property type="molecule type" value="Genomic_DNA"/>
</dbReference>
<keyword evidence="14" id="KW-1185">Reference proteome</keyword>
<evidence type="ECO:0000256" key="8">
    <source>
        <dbReference type="ARBA" id="ARBA00023180"/>
    </source>
</evidence>
<keyword evidence="3 10" id="KW-0732">Signal</keyword>
<feature type="domain" description="SRCR" evidence="11">
    <location>
        <begin position="298"/>
        <end position="375"/>
    </location>
</feature>
<evidence type="ECO:0000256" key="3">
    <source>
        <dbReference type="ARBA" id="ARBA00022729"/>
    </source>
</evidence>
<feature type="region of interest" description="Disordered" evidence="9">
    <location>
        <begin position="28"/>
        <end position="59"/>
    </location>
</feature>
<proteinExistence type="predicted"/>
<dbReference type="KEGG" id="gtt:GUITHDRAFT_116136"/>
<accession>L1IP42</accession>
<comment type="subcellular location">
    <subcellularLocation>
        <location evidence="1">Membrane</location>
        <topology evidence="1">Single-pass membrane protein</topology>
    </subcellularLocation>
</comment>
<keyword evidence="8" id="KW-0325">Glycoprotein</keyword>
<evidence type="ECO:0000259" key="11">
    <source>
        <dbReference type="PROSITE" id="PS50287"/>
    </source>
</evidence>
<dbReference type="Gene3D" id="3.10.250.10">
    <property type="entry name" value="SRCR-like domain"/>
    <property type="match status" value="5"/>
</dbReference>
<feature type="domain" description="SRCR" evidence="11">
    <location>
        <begin position="78"/>
        <end position="178"/>
    </location>
</feature>
<dbReference type="InterPro" id="IPR036772">
    <property type="entry name" value="SRCR-like_dom_sf"/>
</dbReference>
<dbReference type="OrthoDB" id="536948at2759"/>
<evidence type="ECO:0000256" key="4">
    <source>
        <dbReference type="ARBA" id="ARBA00022737"/>
    </source>
</evidence>
<evidence type="ECO:0000256" key="9">
    <source>
        <dbReference type="SAM" id="MobiDB-lite"/>
    </source>
</evidence>
<dbReference type="GO" id="GO:0016020">
    <property type="term" value="C:membrane"/>
    <property type="evidence" value="ECO:0007669"/>
    <property type="project" value="UniProtKB-SubCell"/>
</dbReference>
<dbReference type="EnsemblProtists" id="EKX37659">
    <property type="protein sequence ID" value="EKX37659"/>
    <property type="gene ID" value="GUITHDRAFT_116136"/>
</dbReference>
<organism evidence="12">
    <name type="scientific">Guillardia theta (strain CCMP2712)</name>
    <name type="common">Cryptophyte</name>
    <dbReference type="NCBI Taxonomy" id="905079"/>
    <lineage>
        <taxon>Eukaryota</taxon>
        <taxon>Cryptophyceae</taxon>
        <taxon>Pyrenomonadales</taxon>
        <taxon>Geminigeraceae</taxon>
        <taxon>Guillardia</taxon>
    </lineage>
</organism>
<dbReference type="SUPFAM" id="SSF56487">
    <property type="entry name" value="SRCR-like"/>
    <property type="match status" value="4"/>
</dbReference>
<dbReference type="PaxDb" id="55529-EKX37659"/>
<name>L1IP42_GUITC</name>
<reference evidence="14" key="2">
    <citation type="submission" date="2012-11" db="EMBL/GenBank/DDBJ databases">
        <authorList>
            <person name="Kuo A."/>
            <person name="Curtis B.A."/>
            <person name="Tanifuji G."/>
            <person name="Burki F."/>
            <person name="Gruber A."/>
            <person name="Irimia M."/>
            <person name="Maruyama S."/>
            <person name="Arias M.C."/>
            <person name="Ball S.G."/>
            <person name="Gile G.H."/>
            <person name="Hirakawa Y."/>
            <person name="Hopkins J.F."/>
            <person name="Rensing S.A."/>
            <person name="Schmutz J."/>
            <person name="Symeonidi A."/>
            <person name="Elias M."/>
            <person name="Eveleigh R.J."/>
            <person name="Herman E.K."/>
            <person name="Klute M.J."/>
            <person name="Nakayama T."/>
            <person name="Obornik M."/>
            <person name="Reyes-Prieto A."/>
            <person name="Armbrust E.V."/>
            <person name="Aves S.J."/>
            <person name="Beiko R.G."/>
            <person name="Coutinho P."/>
            <person name="Dacks J.B."/>
            <person name="Durnford D.G."/>
            <person name="Fast N.M."/>
            <person name="Green B.R."/>
            <person name="Grisdale C."/>
            <person name="Hempe F."/>
            <person name="Henrissat B."/>
            <person name="Hoppner M.P."/>
            <person name="Ishida K.-I."/>
            <person name="Kim E."/>
            <person name="Koreny L."/>
            <person name="Kroth P.G."/>
            <person name="Liu Y."/>
            <person name="Malik S.-B."/>
            <person name="Maier U.G."/>
            <person name="McRose D."/>
            <person name="Mock T."/>
            <person name="Neilson J.A."/>
            <person name="Onodera N.T."/>
            <person name="Poole A.M."/>
            <person name="Pritham E.J."/>
            <person name="Richards T.A."/>
            <person name="Rocap G."/>
            <person name="Roy S.W."/>
            <person name="Sarai C."/>
            <person name="Schaack S."/>
            <person name="Shirato S."/>
            <person name="Slamovits C.H."/>
            <person name="Spencer D.F."/>
            <person name="Suzuki S."/>
            <person name="Worden A.Z."/>
            <person name="Zauner S."/>
            <person name="Barry K."/>
            <person name="Bell C."/>
            <person name="Bharti A.K."/>
            <person name="Crow J.A."/>
            <person name="Grimwood J."/>
            <person name="Kramer R."/>
            <person name="Lindquist E."/>
            <person name="Lucas S."/>
            <person name="Salamov A."/>
            <person name="McFadden G.I."/>
            <person name="Lane C.E."/>
            <person name="Keeling P.J."/>
            <person name="Gray M.W."/>
            <person name="Grigoriev I.V."/>
            <person name="Archibald J.M."/>
        </authorList>
    </citation>
    <scope>NUCLEOTIDE SEQUENCE</scope>
    <source>
        <strain evidence="14">CCMP2712</strain>
    </source>
</reference>
<evidence type="ECO:0000313" key="12">
    <source>
        <dbReference type="EMBL" id="EKX37659.1"/>
    </source>
</evidence>
<reference evidence="12 14" key="1">
    <citation type="journal article" date="2012" name="Nature">
        <title>Algal genomes reveal evolutionary mosaicism and the fate of nucleomorphs.</title>
        <authorList>
            <consortium name="DOE Joint Genome Institute"/>
            <person name="Curtis B.A."/>
            <person name="Tanifuji G."/>
            <person name="Burki F."/>
            <person name="Gruber A."/>
            <person name="Irimia M."/>
            <person name="Maruyama S."/>
            <person name="Arias M.C."/>
            <person name="Ball S.G."/>
            <person name="Gile G.H."/>
            <person name="Hirakawa Y."/>
            <person name="Hopkins J.F."/>
            <person name="Kuo A."/>
            <person name="Rensing S.A."/>
            <person name="Schmutz J."/>
            <person name="Symeonidi A."/>
            <person name="Elias M."/>
            <person name="Eveleigh R.J."/>
            <person name="Herman E.K."/>
            <person name="Klute M.J."/>
            <person name="Nakayama T."/>
            <person name="Obornik M."/>
            <person name="Reyes-Prieto A."/>
            <person name="Armbrust E.V."/>
            <person name="Aves S.J."/>
            <person name="Beiko R.G."/>
            <person name="Coutinho P."/>
            <person name="Dacks J.B."/>
            <person name="Durnford D.G."/>
            <person name="Fast N.M."/>
            <person name="Green B.R."/>
            <person name="Grisdale C.J."/>
            <person name="Hempel F."/>
            <person name="Henrissat B."/>
            <person name="Hoppner M.P."/>
            <person name="Ishida K."/>
            <person name="Kim E."/>
            <person name="Koreny L."/>
            <person name="Kroth P.G."/>
            <person name="Liu Y."/>
            <person name="Malik S.B."/>
            <person name="Maier U.G."/>
            <person name="McRose D."/>
            <person name="Mock T."/>
            <person name="Neilson J.A."/>
            <person name="Onodera N.T."/>
            <person name="Poole A.M."/>
            <person name="Pritham E.J."/>
            <person name="Richards T.A."/>
            <person name="Rocap G."/>
            <person name="Roy S.W."/>
            <person name="Sarai C."/>
            <person name="Schaack S."/>
            <person name="Shirato S."/>
            <person name="Slamovits C.H."/>
            <person name="Spencer D.F."/>
            <person name="Suzuki S."/>
            <person name="Worden A.Z."/>
            <person name="Zauner S."/>
            <person name="Barry K."/>
            <person name="Bell C."/>
            <person name="Bharti A.K."/>
            <person name="Crow J.A."/>
            <person name="Grimwood J."/>
            <person name="Kramer R."/>
            <person name="Lindquist E."/>
            <person name="Lucas S."/>
            <person name="Salamov A."/>
            <person name="McFadden G.I."/>
            <person name="Lane C.E."/>
            <person name="Keeling P.J."/>
            <person name="Gray M.W."/>
            <person name="Grigoriev I.V."/>
            <person name="Archibald J.M."/>
        </authorList>
    </citation>
    <scope>NUCLEOTIDE SEQUENCE</scope>
    <source>
        <strain evidence="12 14">CCMP2712</strain>
    </source>
</reference>
<dbReference type="PROSITE" id="PS50287">
    <property type="entry name" value="SRCR_2"/>
    <property type="match status" value="4"/>
</dbReference>
<keyword evidence="6" id="KW-0472">Membrane</keyword>
<evidence type="ECO:0000313" key="14">
    <source>
        <dbReference type="Proteomes" id="UP000011087"/>
    </source>
</evidence>
<evidence type="ECO:0000313" key="13">
    <source>
        <dbReference type="EnsemblProtists" id="EKX37659"/>
    </source>
</evidence>
<keyword evidence="2" id="KW-0812">Transmembrane</keyword>
<dbReference type="OMA" id="ADCFNLG"/>
<protein>
    <recommendedName>
        <fullName evidence="11">SRCR domain-containing protein</fullName>
    </recommendedName>
</protein>
<dbReference type="InterPro" id="IPR001190">
    <property type="entry name" value="SRCR"/>
</dbReference>
<evidence type="ECO:0000256" key="7">
    <source>
        <dbReference type="ARBA" id="ARBA00023157"/>
    </source>
</evidence>
<dbReference type="RefSeq" id="XP_005824639.1">
    <property type="nucleotide sequence ID" value="XM_005824582.1"/>
</dbReference>
<keyword evidence="5" id="KW-1133">Transmembrane helix</keyword>
<evidence type="ECO:0000256" key="2">
    <source>
        <dbReference type="ARBA" id="ARBA00022692"/>
    </source>
</evidence>
<dbReference type="SMART" id="SM00202">
    <property type="entry name" value="SR"/>
    <property type="match status" value="4"/>
</dbReference>
<evidence type="ECO:0000256" key="1">
    <source>
        <dbReference type="ARBA" id="ARBA00004167"/>
    </source>
</evidence>
<feature type="signal peptide" evidence="10">
    <location>
        <begin position="1"/>
        <end position="21"/>
    </location>
</feature>
<dbReference type="AlphaFoldDB" id="L1IP42"/>
<dbReference type="FunFam" id="3.10.250.10:FF:000001">
    <property type="entry name" value="Lysyl oxidase 4 isoform X1"/>
    <property type="match status" value="2"/>
</dbReference>
<feature type="chain" id="PRO_5008770247" description="SRCR domain-containing protein" evidence="10">
    <location>
        <begin position="22"/>
        <end position="591"/>
    </location>
</feature>
<dbReference type="HOGENOM" id="CLU_461902_0_0_1"/>
<feature type="domain" description="SRCR" evidence="11">
    <location>
        <begin position="400"/>
        <end position="498"/>
    </location>
</feature>
<dbReference type="PRINTS" id="PR00258">
    <property type="entry name" value="SPERACTRCPTR"/>
</dbReference>
<feature type="domain" description="SRCR" evidence="11">
    <location>
        <begin position="187"/>
        <end position="288"/>
    </location>
</feature>
<evidence type="ECO:0000256" key="6">
    <source>
        <dbReference type="ARBA" id="ARBA00023136"/>
    </source>
</evidence>